<dbReference type="AlphaFoldDB" id="A0A176QC55"/>
<reference evidence="1 2" key="1">
    <citation type="submission" date="2016-01" db="EMBL/GenBank/DDBJ databases">
        <title>Janibacter melonis strain CD11_4 genome sequencing and assembly.</title>
        <authorList>
            <person name="Nair G.R."/>
            <person name="Kaur G."/>
            <person name="Chander A.M."/>
            <person name="Mayilraj S."/>
        </authorList>
    </citation>
    <scope>NUCLEOTIDE SEQUENCE [LARGE SCALE GENOMIC DNA]</scope>
    <source>
        <strain evidence="1 2">CD11-4</strain>
    </source>
</reference>
<name>A0A176QC55_9MICO</name>
<dbReference type="NCBIfam" id="TIGR01460">
    <property type="entry name" value="HAD-SF-IIA"/>
    <property type="match status" value="1"/>
</dbReference>
<keyword evidence="2" id="KW-1185">Reference proteome</keyword>
<evidence type="ECO:0000313" key="2">
    <source>
        <dbReference type="Proteomes" id="UP000076976"/>
    </source>
</evidence>
<dbReference type="Pfam" id="PF13344">
    <property type="entry name" value="Hydrolase_6"/>
    <property type="match status" value="1"/>
</dbReference>
<protein>
    <submittedName>
        <fullName evidence="1">Hydrolase</fullName>
    </submittedName>
</protein>
<dbReference type="InterPro" id="IPR023214">
    <property type="entry name" value="HAD_sf"/>
</dbReference>
<comment type="caution">
    <text evidence="1">The sequence shown here is derived from an EMBL/GenBank/DDBJ whole genome shotgun (WGS) entry which is preliminary data.</text>
</comment>
<dbReference type="PANTHER" id="PTHR19288:SF95">
    <property type="entry name" value="D-GLYCEROL 3-PHOSPHATE PHOSPHATASE"/>
    <property type="match status" value="1"/>
</dbReference>
<dbReference type="GO" id="GO:0005737">
    <property type="term" value="C:cytoplasm"/>
    <property type="evidence" value="ECO:0007669"/>
    <property type="project" value="TreeGrafter"/>
</dbReference>
<dbReference type="SUPFAM" id="SSF56784">
    <property type="entry name" value="HAD-like"/>
    <property type="match status" value="1"/>
</dbReference>
<dbReference type="InterPro" id="IPR006357">
    <property type="entry name" value="HAD-SF_hydro_IIA"/>
</dbReference>
<dbReference type="Pfam" id="PF13242">
    <property type="entry name" value="Hydrolase_like"/>
    <property type="match status" value="1"/>
</dbReference>
<gene>
    <name evidence="1" type="ORF">AWH69_12965</name>
</gene>
<dbReference type="PANTHER" id="PTHR19288">
    <property type="entry name" value="4-NITROPHENYLPHOSPHATASE-RELATED"/>
    <property type="match status" value="1"/>
</dbReference>
<evidence type="ECO:0000313" key="1">
    <source>
        <dbReference type="EMBL" id="OAB87246.1"/>
    </source>
</evidence>
<sequence length="335" mass="33818">MTDARPLVERYDALICDLDGVVYKGAVAVPHAVDVLESLRQPVVYATNNASRTPADVAAHLRELGLSAADDAVVTSSTAAAGVLAAELDPGALVLAVGGPGVADALTAAGLVPVAPSARAGRHVAAVVQGYGPDVTAADLAEAAYAIQDGARWVATNVDRTLPTDRGVAPGNGSLVGAVRLAVDVEPEVMGKPAAPMYTIAARSLEVSPDRVLAVGDRLETDLGGAVAAGTAGLLVLTGVHGWADAAAAGPSTRPDHVVEDLRGLLEPYPYGRVEDGRHHRGSAVAAVHGGELHVEGDGVDALRAALDAIWAASDAGASEQWCRDSMAELVGTAG</sequence>
<dbReference type="InterPro" id="IPR036412">
    <property type="entry name" value="HAD-like_sf"/>
</dbReference>
<dbReference type="GO" id="GO:0016791">
    <property type="term" value="F:phosphatase activity"/>
    <property type="evidence" value="ECO:0007669"/>
    <property type="project" value="TreeGrafter"/>
</dbReference>
<organism evidence="1 2">
    <name type="scientific">Janibacter melonis</name>
    <dbReference type="NCBI Taxonomy" id="262209"/>
    <lineage>
        <taxon>Bacteria</taxon>
        <taxon>Bacillati</taxon>
        <taxon>Actinomycetota</taxon>
        <taxon>Actinomycetes</taxon>
        <taxon>Micrococcales</taxon>
        <taxon>Intrasporangiaceae</taxon>
        <taxon>Janibacter</taxon>
    </lineage>
</organism>
<dbReference type="Gene3D" id="3.40.50.1000">
    <property type="entry name" value="HAD superfamily/HAD-like"/>
    <property type="match status" value="2"/>
</dbReference>
<dbReference type="RefSeq" id="WP_068276323.1">
    <property type="nucleotide sequence ID" value="NZ_LQZG01000003.1"/>
</dbReference>
<dbReference type="EMBL" id="LQZG01000003">
    <property type="protein sequence ID" value="OAB87246.1"/>
    <property type="molecule type" value="Genomic_DNA"/>
</dbReference>
<dbReference type="Proteomes" id="UP000076976">
    <property type="component" value="Unassembled WGS sequence"/>
</dbReference>
<dbReference type="STRING" id="262209.AWH69_12965"/>
<proteinExistence type="predicted"/>
<keyword evidence="1" id="KW-0378">Hydrolase</keyword>
<accession>A0A176QC55</accession>